<feature type="region of interest" description="Disordered" evidence="1">
    <location>
        <begin position="1"/>
        <end position="22"/>
    </location>
</feature>
<protein>
    <submittedName>
        <fullName evidence="2">Uncharacterized protein</fullName>
    </submittedName>
</protein>
<sequence length="192" mass="22304">MAGRRDAASLVAREPLPPPPTPVARLLERGIQERRFLFPDNGTVRIMETWQPPSEVEDGLADLAAQHLSELEIALRPAERGVLLARILALLSHFRAEPNPPQVEQMIADDWAEDLGEFPIWAVEEACRQWRRTRKWRPQICEMVALCREAVSEPETRRQRLQALLYRAETRRNPMLRRMEDLTQRTFRRVPA</sequence>
<evidence type="ECO:0000313" key="2">
    <source>
        <dbReference type="EMBL" id="SUE95366.1"/>
    </source>
</evidence>
<dbReference type="RefSeq" id="WP_126281723.1">
    <property type="nucleotide sequence ID" value="NZ_CP025062.1"/>
</dbReference>
<name>A0A379PMV3_9PROT</name>
<dbReference type="EMBL" id="UGVN01000002">
    <property type="protein sequence ID" value="SUE95366.1"/>
    <property type="molecule type" value="Genomic_DNA"/>
</dbReference>
<dbReference type="Proteomes" id="UP000254919">
    <property type="component" value="Unassembled WGS sequence"/>
</dbReference>
<dbReference type="AlphaFoldDB" id="A0A379PMV3"/>
<organism evidence="2 3">
    <name type="scientific">Roseomonas mucosa</name>
    <dbReference type="NCBI Taxonomy" id="207340"/>
    <lineage>
        <taxon>Bacteria</taxon>
        <taxon>Pseudomonadati</taxon>
        <taxon>Pseudomonadota</taxon>
        <taxon>Alphaproteobacteria</taxon>
        <taxon>Acetobacterales</taxon>
        <taxon>Roseomonadaceae</taxon>
        <taxon>Roseomonas</taxon>
    </lineage>
</organism>
<dbReference type="OrthoDB" id="7864512at2"/>
<accession>A0A379PMV3</accession>
<evidence type="ECO:0000256" key="1">
    <source>
        <dbReference type="SAM" id="MobiDB-lite"/>
    </source>
</evidence>
<evidence type="ECO:0000313" key="3">
    <source>
        <dbReference type="Proteomes" id="UP000254919"/>
    </source>
</evidence>
<reference evidence="2 3" key="1">
    <citation type="submission" date="2018-06" db="EMBL/GenBank/DDBJ databases">
        <authorList>
            <consortium name="Pathogen Informatics"/>
            <person name="Doyle S."/>
        </authorList>
    </citation>
    <scope>NUCLEOTIDE SEQUENCE [LARGE SCALE GENOMIC DNA]</scope>
    <source>
        <strain evidence="2 3">NCTC13291</strain>
    </source>
</reference>
<gene>
    <name evidence="2" type="ORF">NCTC13291_04250</name>
</gene>
<proteinExistence type="predicted"/>